<gene>
    <name evidence="12" type="ORF">MMEN_LOCUS6078</name>
</gene>
<evidence type="ECO:0000256" key="2">
    <source>
        <dbReference type="ARBA" id="ARBA00006991"/>
    </source>
</evidence>
<evidence type="ECO:0000313" key="13">
    <source>
        <dbReference type="Proteomes" id="UP000677803"/>
    </source>
</evidence>
<dbReference type="FunFam" id="3.30.160.60:FF:000045">
    <property type="entry name" value="ZFP69 zinc finger protein B"/>
    <property type="match status" value="1"/>
</dbReference>
<dbReference type="SUPFAM" id="SSF57667">
    <property type="entry name" value="beta-beta-alpha zinc fingers"/>
    <property type="match status" value="3"/>
</dbReference>
<feature type="region of interest" description="Disordered" evidence="10">
    <location>
        <begin position="366"/>
        <end position="394"/>
    </location>
</feature>
<dbReference type="AlphaFoldDB" id="A0A8S4AKI8"/>
<feature type="compositionally biased region" description="Basic and acidic residues" evidence="10">
    <location>
        <begin position="36"/>
        <end position="45"/>
    </location>
</feature>
<name>A0A8S4AKI8_9TELE</name>
<feature type="region of interest" description="Disordered" evidence="10">
    <location>
        <begin position="177"/>
        <end position="214"/>
    </location>
</feature>
<dbReference type="InterPro" id="IPR013087">
    <property type="entry name" value="Znf_C2H2_type"/>
</dbReference>
<evidence type="ECO:0000313" key="12">
    <source>
        <dbReference type="EMBL" id="CAG5887859.1"/>
    </source>
</evidence>
<dbReference type="GO" id="GO:0008270">
    <property type="term" value="F:zinc ion binding"/>
    <property type="evidence" value="ECO:0007669"/>
    <property type="project" value="UniProtKB-KW"/>
</dbReference>
<organism evidence="12 13">
    <name type="scientific">Menidia menidia</name>
    <name type="common">Atlantic silverside</name>
    <dbReference type="NCBI Taxonomy" id="238744"/>
    <lineage>
        <taxon>Eukaryota</taxon>
        <taxon>Metazoa</taxon>
        <taxon>Chordata</taxon>
        <taxon>Craniata</taxon>
        <taxon>Vertebrata</taxon>
        <taxon>Euteleostomi</taxon>
        <taxon>Actinopterygii</taxon>
        <taxon>Neopterygii</taxon>
        <taxon>Teleostei</taxon>
        <taxon>Neoteleostei</taxon>
        <taxon>Acanthomorphata</taxon>
        <taxon>Ovalentaria</taxon>
        <taxon>Atherinomorphae</taxon>
        <taxon>Atheriniformes</taxon>
        <taxon>Atherinopsidae</taxon>
        <taxon>Menidiinae</taxon>
        <taxon>Menidia</taxon>
    </lineage>
</organism>
<evidence type="ECO:0000256" key="1">
    <source>
        <dbReference type="ARBA" id="ARBA00004123"/>
    </source>
</evidence>
<sequence length="394" mass="43802">MSKEAVLGRLWGSGGEGRGGGEARGRGRRRCRVTGGRREQRREQEEAAAGGRSAELKMSKALAFRALVRQRLTAALEEIFGLFEGAVAEYEEEIGRQRSLLEARPEPGRGGAGVYGCILGEETCPPEPQDRGSSPHQEDLKRPHIKEEHKQLQVQQEDEVTVFGPILVKTAQRFAEETREAAEPMETAADRRAEPEETARCLQPGAHDTTSQSAAAGRGFSCPDCSKTFSQKAYLLEHLRCHRGEKAFTCSICNRGFPWRKQLQRHMRTHLIEQKLGCSACHKVFSWPYQLRVHQCASEESSRSHPTQPSPNWRSVPVSHVGHGALKQFPCSLCGETFGLKDMLLRHLRCHTEDEPGLWKAVQRTGNTGKHAHSQGGASMAQTAHRDNGLFKQT</sequence>
<keyword evidence="5 9" id="KW-0863">Zinc-finger</keyword>
<evidence type="ECO:0000259" key="11">
    <source>
        <dbReference type="PROSITE" id="PS50157"/>
    </source>
</evidence>
<accession>A0A8S4AKI8</accession>
<keyword evidence="13" id="KW-1185">Reference proteome</keyword>
<keyword evidence="8" id="KW-0539">Nucleus</keyword>
<evidence type="ECO:0000256" key="10">
    <source>
        <dbReference type="SAM" id="MobiDB-lite"/>
    </source>
</evidence>
<evidence type="ECO:0000256" key="8">
    <source>
        <dbReference type="ARBA" id="ARBA00023242"/>
    </source>
</evidence>
<dbReference type="EMBL" id="CAJRST010005557">
    <property type="protein sequence ID" value="CAG5887859.1"/>
    <property type="molecule type" value="Genomic_DNA"/>
</dbReference>
<dbReference type="OrthoDB" id="8902493at2759"/>
<evidence type="ECO:0000256" key="3">
    <source>
        <dbReference type="ARBA" id="ARBA00022723"/>
    </source>
</evidence>
<dbReference type="PROSITE" id="PS00028">
    <property type="entry name" value="ZINC_FINGER_C2H2_1"/>
    <property type="match status" value="3"/>
</dbReference>
<feature type="compositionally biased region" description="Basic and acidic residues" evidence="10">
    <location>
        <begin position="384"/>
        <end position="394"/>
    </location>
</feature>
<dbReference type="FunFam" id="3.30.160.60:FF:001235">
    <property type="entry name" value="Si:ch211-119o8.6"/>
    <property type="match status" value="1"/>
</dbReference>
<dbReference type="Proteomes" id="UP000677803">
    <property type="component" value="Unassembled WGS sequence"/>
</dbReference>
<evidence type="ECO:0000256" key="6">
    <source>
        <dbReference type="ARBA" id="ARBA00022833"/>
    </source>
</evidence>
<dbReference type="GO" id="GO:0005634">
    <property type="term" value="C:nucleus"/>
    <property type="evidence" value="ECO:0007669"/>
    <property type="project" value="UniProtKB-SubCell"/>
</dbReference>
<feature type="region of interest" description="Disordered" evidence="10">
    <location>
        <begin position="119"/>
        <end position="141"/>
    </location>
</feature>
<feature type="compositionally biased region" description="Basic and acidic residues" evidence="10">
    <location>
        <begin position="177"/>
        <end position="199"/>
    </location>
</feature>
<reference evidence="12" key="1">
    <citation type="submission" date="2021-05" db="EMBL/GenBank/DDBJ databases">
        <authorList>
            <person name="Tigano A."/>
        </authorList>
    </citation>
    <scope>NUCLEOTIDE SEQUENCE</scope>
</reference>
<feature type="domain" description="C2H2-type" evidence="11">
    <location>
        <begin position="220"/>
        <end position="247"/>
    </location>
</feature>
<evidence type="ECO:0000256" key="4">
    <source>
        <dbReference type="ARBA" id="ARBA00022737"/>
    </source>
</evidence>
<feature type="region of interest" description="Disordered" evidence="10">
    <location>
        <begin position="1"/>
        <end position="52"/>
    </location>
</feature>
<evidence type="ECO:0000256" key="9">
    <source>
        <dbReference type="PROSITE-ProRule" id="PRU00042"/>
    </source>
</evidence>
<evidence type="ECO:0000256" key="7">
    <source>
        <dbReference type="ARBA" id="ARBA00023125"/>
    </source>
</evidence>
<dbReference type="SMART" id="SM00355">
    <property type="entry name" value="ZnF_C2H2"/>
    <property type="match status" value="4"/>
</dbReference>
<dbReference type="PANTHER" id="PTHR24394:SF29">
    <property type="entry name" value="MYONEURIN"/>
    <property type="match status" value="1"/>
</dbReference>
<feature type="domain" description="C2H2-type" evidence="11">
    <location>
        <begin position="329"/>
        <end position="356"/>
    </location>
</feature>
<comment type="caution">
    <text evidence="12">The sequence shown here is derived from an EMBL/GenBank/DDBJ whole genome shotgun (WGS) entry which is preliminary data.</text>
</comment>
<dbReference type="InterPro" id="IPR036236">
    <property type="entry name" value="Znf_C2H2_sf"/>
</dbReference>
<keyword evidence="6" id="KW-0862">Zinc</keyword>
<feature type="domain" description="C2H2-type" evidence="11">
    <location>
        <begin position="248"/>
        <end position="275"/>
    </location>
</feature>
<keyword evidence="7" id="KW-0238">DNA-binding</keyword>
<keyword evidence="3" id="KW-0479">Metal-binding</keyword>
<dbReference type="PANTHER" id="PTHR24394">
    <property type="entry name" value="ZINC FINGER PROTEIN"/>
    <property type="match status" value="1"/>
</dbReference>
<dbReference type="PROSITE" id="PS50157">
    <property type="entry name" value="ZINC_FINGER_C2H2_2"/>
    <property type="match status" value="3"/>
</dbReference>
<dbReference type="GO" id="GO:0000981">
    <property type="term" value="F:DNA-binding transcription factor activity, RNA polymerase II-specific"/>
    <property type="evidence" value="ECO:0007669"/>
    <property type="project" value="TreeGrafter"/>
</dbReference>
<protein>
    <submittedName>
        <fullName evidence="12">(Atlantic silverside) hypothetical protein</fullName>
    </submittedName>
</protein>
<comment type="similarity">
    <text evidence="2">Belongs to the krueppel C2H2-type zinc-finger protein family.</text>
</comment>
<dbReference type="GO" id="GO:0003677">
    <property type="term" value="F:DNA binding"/>
    <property type="evidence" value="ECO:0007669"/>
    <property type="project" value="UniProtKB-KW"/>
</dbReference>
<dbReference type="Pfam" id="PF00096">
    <property type="entry name" value="zf-C2H2"/>
    <property type="match status" value="2"/>
</dbReference>
<keyword evidence="4" id="KW-0677">Repeat</keyword>
<comment type="subcellular location">
    <subcellularLocation>
        <location evidence="1">Nucleus</location>
    </subcellularLocation>
</comment>
<evidence type="ECO:0000256" key="5">
    <source>
        <dbReference type="ARBA" id="ARBA00022771"/>
    </source>
</evidence>
<dbReference type="Gene3D" id="3.30.160.60">
    <property type="entry name" value="Classic Zinc Finger"/>
    <property type="match status" value="3"/>
</dbReference>
<proteinExistence type="inferred from homology"/>